<sequence>MTMTWLIIFLGIWPLALGALFAFAVRVDPRSGRWRRRHLERPCAYVIASPVCFYCLQRTTIDRFLTFAPKIPPTEPPEVAPLSTSFETTS</sequence>
<keyword evidence="1" id="KW-1133">Transmembrane helix</keyword>
<feature type="transmembrane region" description="Helical" evidence="1">
    <location>
        <begin position="6"/>
        <end position="27"/>
    </location>
</feature>
<dbReference type="AlphaFoldDB" id="A0A6J5B4F3"/>
<organism evidence="2 3">
    <name type="scientific">Paraburkholderia sediminicola</name>
    <dbReference type="NCBI Taxonomy" id="458836"/>
    <lineage>
        <taxon>Bacteria</taxon>
        <taxon>Pseudomonadati</taxon>
        <taxon>Pseudomonadota</taxon>
        <taxon>Betaproteobacteria</taxon>
        <taxon>Burkholderiales</taxon>
        <taxon>Burkholderiaceae</taxon>
        <taxon>Paraburkholderia</taxon>
    </lineage>
</organism>
<protein>
    <submittedName>
        <fullName evidence="2">Uncharacterized protein</fullName>
    </submittedName>
</protein>
<keyword evidence="1" id="KW-0472">Membrane</keyword>
<accession>A0A6J5B4F3</accession>
<keyword evidence="3" id="KW-1185">Reference proteome</keyword>
<dbReference type="EMBL" id="CADIKC010000003">
    <property type="protein sequence ID" value="CAB3689889.1"/>
    <property type="molecule type" value="Genomic_DNA"/>
</dbReference>
<evidence type="ECO:0000256" key="1">
    <source>
        <dbReference type="SAM" id="Phobius"/>
    </source>
</evidence>
<proteinExistence type="predicted"/>
<evidence type="ECO:0000313" key="3">
    <source>
        <dbReference type="Proteomes" id="UP000494255"/>
    </source>
</evidence>
<name>A0A6J5B4F3_9BURK</name>
<gene>
    <name evidence="2" type="ORF">LMG24238_03063</name>
</gene>
<dbReference type="Proteomes" id="UP000494255">
    <property type="component" value="Unassembled WGS sequence"/>
</dbReference>
<keyword evidence="1" id="KW-0812">Transmembrane</keyword>
<evidence type="ECO:0000313" key="2">
    <source>
        <dbReference type="EMBL" id="CAB3689889.1"/>
    </source>
</evidence>
<reference evidence="2 3" key="1">
    <citation type="submission" date="2020-04" db="EMBL/GenBank/DDBJ databases">
        <authorList>
            <person name="De Canck E."/>
        </authorList>
    </citation>
    <scope>NUCLEOTIDE SEQUENCE [LARGE SCALE GENOMIC DNA]</scope>
    <source>
        <strain evidence="2 3">LMG 24238</strain>
    </source>
</reference>